<dbReference type="InterPro" id="IPR013424">
    <property type="entry name" value="Ice-binding_C"/>
</dbReference>
<evidence type="ECO:0000313" key="3">
    <source>
        <dbReference type="EMBL" id="MQA19006.1"/>
    </source>
</evidence>
<proteinExistence type="predicted"/>
<accession>A0A843SEW9</accession>
<keyword evidence="4" id="KW-1185">Reference proteome</keyword>
<reference evidence="3 4" key="1">
    <citation type="submission" date="2019-10" db="EMBL/GenBank/DDBJ databases">
        <title>Two novel species isolated from a subtropical stream in China.</title>
        <authorList>
            <person name="Lu H."/>
        </authorList>
    </citation>
    <scope>NUCLEOTIDE SEQUENCE [LARGE SCALE GENOMIC DNA]</scope>
    <source>
        <strain evidence="3 4">FT103W</strain>
    </source>
</reference>
<evidence type="ECO:0000256" key="1">
    <source>
        <dbReference type="SAM" id="SignalP"/>
    </source>
</evidence>
<organism evidence="3 4">
    <name type="scientific">Rugamonas rivuli</name>
    <dbReference type="NCBI Taxonomy" id="2743358"/>
    <lineage>
        <taxon>Bacteria</taxon>
        <taxon>Pseudomonadati</taxon>
        <taxon>Pseudomonadota</taxon>
        <taxon>Betaproteobacteria</taxon>
        <taxon>Burkholderiales</taxon>
        <taxon>Oxalobacteraceae</taxon>
        <taxon>Telluria group</taxon>
        <taxon>Rugamonas</taxon>
    </lineage>
</organism>
<evidence type="ECO:0000313" key="4">
    <source>
        <dbReference type="Proteomes" id="UP000444318"/>
    </source>
</evidence>
<gene>
    <name evidence="3" type="ORF">GEV01_05695</name>
</gene>
<protein>
    <submittedName>
        <fullName evidence="3">PEP-CTERM sorting domain-containing protein</fullName>
    </submittedName>
</protein>
<dbReference type="EMBL" id="WHUF01000002">
    <property type="protein sequence ID" value="MQA19006.1"/>
    <property type="molecule type" value="Genomic_DNA"/>
</dbReference>
<feature type="chain" id="PRO_5032665655" evidence="1">
    <location>
        <begin position="24"/>
        <end position="206"/>
    </location>
</feature>
<evidence type="ECO:0000259" key="2">
    <source>
        <dbReference type="Pfam" id="PF07589"/>
    </source>
</evidence>
<sequence>MKKMLKVAATLCVALACSASAGAASITIDFEHLPGADGVLGTADDVPTPNEFLQPLGESYAAIGLHFSQGSLLQAAFYDGDAQNHFISSTSPVATLSVPVYGISIESFSFWNATLTAYDSQGHVLATNTLVNPLSGQEAMRGALSITSAAPIYRFSILPPEQQQILNLDRLVLNTSPVPEPGQFAMLLAGLALTAGYARRRSRSVR</sequence>
<dbReference type="NCBIfam" id="TIGR02595">
    <property type="entry name" value="PEP_CTERM"/>
    <property type="match status" value="1"/>
</dbReference>
<dbReference type="RefSeq" id="WP_152802516.1">
    <property type="nucleotide sequence ID" value="NZ_WHUF01000002.1"/>
</dbReference>
<dbReference type="PROSITE" id="PS51257">
    <property type="entry name" value="PROKAR_LIPOPROTEIN"/>
    <property type="match status" value="1"/>
</dbReference>
<dbReference type="Pfam" id="PF07589">
    <property type="entry name" value="PEP-CTERM"/>
    <property type="match status" value="1"/>
</dbReference>
<dbReference type="AlphaFoldDB" id="A0A843SEW9"/>
<comment type="caution">
    <text evidence="3">The sequence shown here is derived from an EMBL/GenBank/DDBJ whole genome shotgun (WGS) entry which is preliminary data.</text>
</comment>
<keyword evidence="1" id="KW-0732">Signal</keyword>
<name>A0A843SEW9_9BURK</name>
<dbReference type="Proteomes" id="UP000444318">
    <property type="component" value="Unassembled WGS sequence"/>
</dbReference>
<feature type="domain" description="Ice-binding protein C-terminal" evidence="2">
    <location>
        <begin position="177"/>
        <end position="201"/>
    </location>
</feature>
<feature type="signal peptide" evidence="1">
    <location>
        <begin position="1"/>
        <end position="23"/>
    </location>
</feature>